<gene>
    <name evidence="5" type="ORF">HD594_001771</name>
</gene>
<evidence type="ECO:0000313" key="5">
    <source>
        <dbReference type="EMBL" id="MBB6391458.1"/>
    </source>
</evidence>
<keyword evidence="1" id="KW-0805">Transcription regulation</keyword>
<dbReference type="InterPro" id="IPR011711">
    <property type="entry name" value="GntR_C"/>
</dbReference>
<dbReference type="Proteomes" id="UP000537775">
    <property type="component" value="Unassembled WGS sequence"/>
</dbReference>
<evidence type="ECO:0000256" key="2">
    <source>
        <dbReference type="ARBA" id="ARBA00023125"/>
    </source>
</evidence>
<dbReference type="InterPro" id="IPR008920">
    <property type="entry name" value="TF_FadR/GntR_C"/>
</dbReference>
<dbReference type="InterPro" id="IPR000524">
    <property type="entry name" value="Tscrpt_reg_HTH_GntR"/>
</dbReference>
<dbReference type="Pfam" id="PF07729">
    <property type="entry name" value="FCD"/>
    <property type="match status" value="1"/>
</dbReference>
<keyword evidence="2 5" id="KW-0238">DNA-binding</keyword>
<dbReference type="InterPro" id="IPR036388">
    <property type="entry name" value="WH-like_DNA-bd_sf"/>
</dbReference>
<proteinExistence type="predicted"/>
<organism evidence="5 6">
    <name type="scientific">Microbacterium thalassium</name>
    <dbReference type="NCBI Taxonomy" id="362649"/>
    <lineage>
        <taxon>Bacteria</taxon>
        <taxon>Bacillati</taxon>
        <taxon>Actinomycetota</taxon>
        <taxon>Actinomycetes</taxon>
        <taxon>Micrococcales</taxon>
        <taxon>Microbacteriaceae</taxon>
        <taxon>Microbacterium</taxon>
    </lineage>
</organism>
<protein>
    <submittedName>
        <fullName evidence="5">DNA-binding GntR family transcriptional regulator</fullName>
    </submittedName>
</protein>
<dbReference type="RefSeq" id="WP_184750622.1">
    <property type="nucleotide sequence ID" value="NZ_BAAAJR010000007.1"/>
</dbReference>
<dbReference type="PANTHER" id="PTHR43537">
    <property type="entry name" value="TRANSCRIPTIONAL REGULATOR, GNTR FAMILY"/>
    <property type="match status" value="1"/>
</dbReference>
<dbReference type="AlphaFoldDB" id="A0A7X0KUT9"/>
<reference evidence="5 6" key="1">
    <citation type="submission" date="2020-08" db="EMBL/GenBank/DDBJ databases">
        <title>Sequencing the genomes of 1000 actinobacteria strains.</title>
        <authorList>
            <person name="Klenk H.-P."/>
        </authorList>
    </citation>
    <scope>NUCLEOTIDE SEQUENCE [LARGE SCALE GENOMIC DNA]</scope>
    <source>
        <strain evidence="5 6">DSM 12511</strain>
    </source>
</reference>
<dbReference type="Pfam" id="PF00392">
    <property type="entry name" value="GntR"/>
    <property type="match status" value="1"/>
</dbReference>
<dbReference type="Gene3D" id="1.10.10.10">
    <property type="entry name" value="Winged helix-like DNA-binding domain superfamily/Winged helix DNA-binding domain"/>
    <property type="match status" value="1"/>
</dbReference>
<dbReference type="SUPFAM" id="SSF46785">
    <property type="entry name" value="Winged helix' DNA-binding domain"/>
    <property type="match status" value="1"/>
</dbReference>
<dbReference type="SMART" id="SM00345">
    <property type="entry name" value="HTH_GNTR"/>
    <property type="match status" value="1"/>
</dbReference>
<dbReference type="CDD" id="cd07377">
    <property type="entry name" value="WHTH_GntR"/>
    <property type="match status" value="1"/>
</dbReference>
<dbReference type="PANTHER" id="PTHR43537:SF45">
    <property type="entry name" value="GNTR FAMILY REGULATORY PROTEIN"/>
    <property type="match status" value="1"/>
</dbReference>
<dbReference type="Gene3D" id="1.20.120.530">
    <property type="entry name" value="GntR ligand-binding domain-like"/>
    <property type="match status" value="1"/>
</dbReference>
<evidence type="ECO:0000256" key="1">
    <source>
        <dbReference type="ARBA" id="ARBA00023015"/>
    </source>
</evidence>
<dbReference type="SMART" id="SM00895">
    <property type="entry name" value="FCD"/>
    <property type="match status" value="1"/>
</dbReference>
<keyword evidence="3" id="KW-0804">Transcription</keyword>
<sequence length="228" mass="24400">MPVPIETLAPRPLLRDEVFARLRDAIVDGTLAPGEQLRDGDVATWLGVSRTPVREALLELGRAGLVRALPGRSTVVSPLEERSLRDAQAVVAAMHRLVVQQAVPLMTPADIDRMRNANDRFADAQAAGDADAALAADEDFHAVALDVSGNAAARAVIAQYEPVLHRAERLRFASVEGRDSVARHARLIDLCASGDAEAAASVAEQTWQTLTVEAPGSEDPEPRPEETP</sequence>
<dbReference type="GO" id="GO:0003700">
    <property type="term" value="F:DNA-binding transcription factor activity"/>
    <property type="evidence" value="ECO:0007669"/>
    <property type="project" value="InterPro"/>
</dbReference>
<keyword evidence="6" id="KW-1185">Reference proteome</keyword>
<comment type="caution">
    <text evidence="5">The sequence shown here is derived from an EMBL/GenBank/DDBJ whole genome shotgun (WGS) entry which is preliminary data.</text>
</comment>
<evidence type="ECO:0000313" key="6">
    <source>
        <dbReference type="Proteomes" id="UP000537775"/>
    </source>
</evidence>
<evidence type="ECO:0000259" key="4">
    <source>
        <dbReference type="PROSITE" id="PS50949"/>
    </source>
</evidence>
<accession>A0A7X0KUT9</accession>
<dbReference type="GO" id="GO:0003677">
    <property type="term" value="F:DNA binding"/>
    <property type="evidence" value="ECO:0007669"/>
    <property type="project" value="UniProtKB-KW"/>
</dbReference>
<name>A0A7X0KUT9_9MICO</name>
<dbReference type="InterPro" id="IPR036390">
    <property type="entry name" value="WH_DNA-bd_sf"/>
</dbReference>
<evidence type="ECO:0000256" key="3">
    <source>
        <dbReference type="ARBA" id="ARBA00023163"/>
    </source>
</evidence>
<dbReference type="EMBL" id="JACHML010000001">
    <property type="protein sequence ID" value="MBB6391458.1"/>
    <property type="molecule type" value="Genomic_DNA"/>
</dbReference>
<dbReference type="SUPFAM" id="SSF48008">
    <property type="entry name" value="GntR ligand-binding domain-like"/>
    <property type="match status" value="1"/>
</dbReference>
<dbReference type="PROSITE" id="PS50949">
    <property type="entry name" value="HTH_GNTR"/>
    <property type="match status" value="1"/>
</dbReference>
<feature type="domain" description="HTH gntR-type" evidence="4">
    <location>
        <begin position="12"/>
        <end position="79"/>
    </location>
</feature>